<comment type="subcellular location">
    <subcellularLocation>
        <location evidence="2">Membrane</location>
        <topology evidence="2">Multi-pass membrane protein</topology>
    </subcellularLocation>
    <subcellularLocation>
        <location evidence="7">Mitochondrion membrane</location>
        <topology evidence="7">Multi-pass membrane protein</topology>
    </subcellularLocation>
</comment>
<feature type="transmembrane region" description="Helical" evidence="7">
    <location>
        <begin position="178"/>
        <end position="200"/>
    </location>
</feature>
<feature type="transmembrane region" description="Helical" evidence="7">
    <location>
        <begin position="121"/>
        <end position="139"/>
    </location>
</feature>
<dbReference type="GO" id="GO:0031966">
    <property type="term" value="C:mitochondrial membrane"/>
    <property type="evidence" value="ECO:0007669"/>
    <property type="project" value="UniProtKB-SubCell"/>
</dbReference>
<feature type="transmembrane region" description="Helical" evidence="7">
    <location>
        <begin position="280"/>
        <end position="300"/>
    </location>
</feature>
<dbReference type="Pfam" id="PF00361">
    <property type="entry name" value="Proton_antipo_M"/>
    <property type="match status" value="1"/>
</dbReference>
<evidence type="ECO:0000256" key="6">
    <source>
        <dbReference type="ARBA" id="ARBA00023136"/>
    </source>
</evidence>
<evidence type="ECO:0000313" key="9">
    <source>
        <dbReference type="EMBL" id="AKT93983.1"/>
    </source>
</evidence>
<keyword evidence="4 7" id="KW-0812">Transmembrane</keyword>
<feature type="transmembrane region" description="Helical" evidence="7">
    <location>
        <begin position="145"/>
        <end position="166"/>
    </location>
</feature>
<dbReference type="InterPro" id="IPR010227">
    <property type="entry name" value="NADH_Q_OxRdtase_chainM/4"/>
</dbReference>
<comment type="function">
    <text evidence="7">Core subunit of the mitochondrial membrane respiratory chain NADH dehydrogenase (Complex I) which catalyzes electron transfer from NADH through the respiratory chain, using ubiquinone as an electron acceptor. Essential for the catalytic activity and assembly of complex I.</text>
</comment>
<feature type="transmembrane region" description="Helical" evidence="7">
    <location>
        <begin position="220"/>
        <end position="242"/>
    </location>
</feature>
<dbReference type="PANTHER" id="PTHR43507">
    <property type="entry name" value="NADH-UBIQUINONE OXIDOREDUCTASE CHAIN 4"/>
    <property type="match status" value="1"/>
</dbReference>
<accession>A0A0K1HQ76</accession>
<name>A0A0K1HQ76_ACACA</name>
<feature type="transmembrane region" description="Helical" evidence="7">
    <location>
        <begin position="254"/>
        <end position="274"/>
    </location>
</feature>
<dbReference type="NCBIfam" id="TIGR01972">
    <property type="entry name" value="NDH_I_M"/>
    <property type="match status" value="1"/>
</dbReference>
<evidence type="ECO:0000256" key="2">
    <source>
        <dbReference type="ARBA" id="ARBA00004141"/>
    </source>
</evidence>
<dbReference type="GO" id="GO:0003954">
    <property type="term" value="F:NADH dehydrogenase activity"/>
    <property type="evidence" value="ECO:0007669"/>
    <property type="project" value="TreeGrafter"/>
</dbReference>
<feature type="transmembrane region" description="Helical" evidence="7">
    <location>
        <begin position="312"/>
        <end position="330"/>
    </location>
</feature>
<evidence type="ECO:0000259" key="8">
    <source>
        <dbReference type="Pfam" id="PF00361"/>
    </source>
</evidence>
<evidence type="ECO:0000256" key="7">
    <source>
        <dbReference type="RuleBase" id="RU003297"/>
    </source>
</evidence>
<keyword evidence="7" id="KW-0813">Transport</keyword>
<keyword evidence="7" id="KW-0830">Ubiquinone</keyword>
<dbReference type="EC" id="7.1.1.2" evidence="7"/>
<feature type="transmembrane region" description="Helical" evidence="7">
    <location>
        <begin position="6"/>
        <end position="28"/>
    </location>
</feature>
<dbReference type="InterPro" id="IPR001750">
    <property type="entry name" value="ND/Mrp_TM"/>
</dbReference>
<evidence type="ECO:0000256" key="5">
    <source>
        <dbReference type="ARBA" id="ARBA00022989"/>
    </source>
</evidence>
<dbReference type="GO" id="GO:0008137">
    <property type="term" value="F:NADH dehydrogenase (ubiquinone) activity"/>
    <property type="evidence" value="ECO:0007669"/>
    <property type="project" value="UniProtKB-UniRule"/>
</dbReference>
<gene>
    <name evidence="9" type="primary">nad4</name>
    <name evidence="9" type="ORF">AB845_17</name>
</gene>
<keyword evidence="7 9" id="KW-0496">Mitochondrion</keyword>
<organism evidence="9">
    <name type="scientific">Acanthamoeba castellanii</name>
    <name type="common">Amoeba</name>
    <dbReference type="NCBI Taxonomy" id="5755"/>
    <lineage>
        <taxon>Eukaryota</taxon>
        <taxon>Amoebozoa</taxon>
        <taxon>Discosea</taxon>
        <taxon>Longamoebia</taxon>
        <taxon>Centramoebida</taxon>
        <taxon>Acanthamoebidae</taxon>
        <taxon>Acanthamoeba</taxon>
    </lineage>
</organism>
<keyword evidence="5 7" id="KW-1133">Transmembrane helix</keyword>
<dbReference type="GO" id="GO:0015990">
    <property type="term" value="P:electron transport coupled proton transport"/>
    <property type="evidence" value="ECO:0007669"/>
    <property type="project" value="TreeGrafter"/>
</dbReference>
<proteinExistence type="inferred from homology"/>
<dbReference type="AlphaFoldDB" id="A0A0K1HQ76"/>
<evidence type="ECO:0000256" key="3">
    <source>
        <dbReference type="ARBA" id="ARBA00009025"/>
    </source>
</evidence>
<dbReference type="GO" id="GO:0048039">
    <property type="term" value="F:ubiquinone binding"/>
    <property type="evidence" value="ECO:0007669"/>
    <property type="project" value="TreeGrafter"/>
</dbReference>
<dbReference type="GO" id="GO:0042773">
    <property type="term" value="P:ATP synthesis coupled electron transport"/>
    <property type="evidence" value="ECO:0007669"/>
    <property type="project" value="InterPro"/>
</dbReference>
<keyword evidence="6 7" id="KW-0472">Membrane</keyword>
<feature type="domain" description="NADH:quinone oxidoreductase/Mrp antiporter transmembrane" evidence="8">
    <location>
        <begin position="143"/>
        <end position="430"/>
    </location>
</feature>
<feature type="transmembrane region" description="Helical" evidence="7">
    <location>
        <begin position="462"/>
        <end position="486"/>
    </location>
</feature>
<dbReference type="InterPro" id="IPR003918">
    <property type="entry name" value="NADH_UbQ_OxRdtase"/>
</dbReference>
<evidence type="ECO:0000256" key="4">
    <source>
        <dbReference type="ARBA" id="ARBA00022692"/>
    </source>
</evidence>
<comment type="catalytic activity">
    <reaction evidence="7">
        <text>a ubiquinone + NADH + 5 H(+)(in) = a ubiquinol + NAD(+) + 4 H(+)(out)</text>
        <dbReference type="Rhea" id="RHEA:29091"/>
        <dbReference type="Rhea" id="RHEA-COMP:9565"/>
        <dbReference type="Rhea" id="RHEA-COMP:9566"/>
        <dbReference type="ChEBI" id="CHEBI:15378"/>
        <dbReference type="ChEBI" id="CHEBI:16389"/>
        <dbReference type="ChEBI" id="CHEBI:17976"/>
        <dbReference type="ChEBI" id="CHEBI:57540"/>
        <dbReference type="ChEBI" id="CHEBI:57945"/>
        <dbReference type="EC" id="7.1.1.2"/>
    </reaction>
</comment>
<feature type="transmembrane region" description="Helical" evidence="7">
    <location>
        <begin position="40"/>
        <end position="58"/>
    </location>
</feature>
<feature type="transmembrane region" description="Helical" evidence="7">
    <location>
        <begin position="336"/>
        <end position="360"/>
    </location>
</feature>
<comment type="similarity">
    <text evidence="3 7">Belongs to the complex I subunit 4 family.</text>
</comment>
<protein>
    <recommendedName>
        <fullName evidence="7">NADH-ubiquinone oxidoreductase chain 4</fullName>
        <ecNumber evidence="7">7.1.1.2</ecNumber>
    </recommendedName>
</protein>
<evidence type="ECO:0000256" key="1">
    <source>
        <dbReference type="ARBA" id="ARBA00003257"/>
    </source>
</evidence>
<comment type="function">
    <text evidence="1">Core subunit of the mitochondrial membrane respiratory chain NADH dehydrogenase (Complex I) that is believed to belong to the minimal assembly required for catalysis. Complex I functions in the transfer of electrons from NADH to the respiratory chain. The immediate electron acceptor for the enzyme is believed to be ubiquinone.</text>
</comment>
<dbReference type="PRINTS" id="PR01437">
    <property type="entry name" value="NUOXDRDTASE4"/>
</dbReference>
<reference evidence="9" key="1">
    <citation type="journal article" date="2015" name="J. Eukaryot. Microbiol.">
        <title>Uncovering Cryptic Diversity in Two Amoebozoan Species Using Complete Mitochondrial Genome Sequences.</title>
        <authorList>
            <person name="Fucikova K."/>
            <person name="Lahr D.J."/>
        </authorList>
    </citation>
    <scope>NUCLEOTIDE SEQUENCE</scope>
    <source>
        <strain evidence="9">BCP-EM3VF21-1</strain>
    </source>
</reference>
<feature type="transmembrane region" description="Helical" evidence="7">
    <location>
        <begin position="372"/>
        <end position="396"/>
    </location>
</feature>
<dbReference type="PANTHER" id="PTHR43507:SF1">
    <property type="entry name" value="NADH-UBIQUINONE OXIDOREDUCTASE CHAIN 4"/>
    <property type="match status" value="1"/>
</dbReference>
<keyword evidence="7" id="KW-0520">NAD</keyword>
<feature type="transmembrane region" description="Helical" evidence="7">
    <location>
        <begin position="416"/>
        <end position="438"/>
    </location>
</feature>
<dbReference type="EMBL" id="KT185628">
    <property type="protein sequence ID" value="AKT93983.1"/>
    <property type="molecule type" value="Genomic_DNA"/>
</dbReference>
<geneLocation type="mitochondrion" evidence="9"/>
<keyword evidence="7" id="KW-0249">Electron transport</keyword>
<feature type="transmembrane region" description="Helical" evidence="7">
    <location>
        <begin position="94"/>
        <end position="114"/>
    </location>
</feature>
<keyword evidence="7" id="KW-0679">Respiratory chain</keyword>
<sequence length="497" mass="57691">MGFLLYYVLFISFGLWLATLLIISFSIYNSSEKVRLVKKTSLFFSFFQFILILFFWVLSDNITALTEFDIYNFQFHKQWLFLYNFHYVIGIDNISLLFLLLTFFLTPVCILISWNSIKYKYSSFIICLVFITFILFNIFCVLDLVFFYIFFESILIPMFILIGVWGSRQRKIHAVYQLFFYTLLGSLLMLLGILVIYSHIQTTDIRILYNTNFSFYRQLILWASFFFAFCVKVPLFPFHIWLPEAHVEAPTVGSVILAGVLLKLGTYGLLRFVIPIFCDATYFFLPFVYTLCLLGIIYTCCSTIRQVDLKKVIAYASVSHMSFVILGLFTSNIQGIGGSVFLMLSHGIVSSGLFFCIGCIYDRYKTRILRYYSGLVSTMPIFSFCLFVLILSNISFPGTSSFVGEFLILVGLFENNHFAALVATFSIILTAVYSIWLYNRIIFNRLTTCYYLRFSDFSKKEFVVGFIFCFITILFGLKGSYIISLIEAPLYVYLSFK</sequence>